<name>A0A3P7LSK8_DIBLA</name>
<reference evidence="1 2" key="1">
    <citation type="submission" date="2018-11" db="EMBL/GenBank/DDBJ databases">
        <authorList>
            <consortium name="Pathogen Informatics"/>
        </authorList>
    </citation>
    <scope>NUCLEOTIDE SEQUENCE [LARGE SCALE GENOMIC DNA]</scope>
</reference>
<accession>A0A3P7LSK8</accession>
<sequence>MFSLVSGISTSNKSALLDVFYAGFNRKCGSLPALERKTKFYRPSSVLFSNELRTVNLAIVRLQNVDFCFDLRSDDLNHPRVRPINYRLLFNVPPRSTATALDTAVIAPVSTASPTIPCTSVKSPEKMDRFRDLESKLEITTQQRLSEEVSGLHEVKSVIRKDSRPA</sequence>
<organism evidence="1 2">
    <name type="scientific">Dibothriocephalus latus</name>
    <name type="common">Fish tapeworm</name>
    <name type="synonym">Diphyllobothrium latum</name>
    <dbReference type="NCBI Taxonomy" id="60516"/>
    <lineage>
        <taxon>Eukaryota</taxon>
        <taxon>Metazoa</taxon>
        <taxon>Spiralia</taxon>
        <taxon>Lophotrochozoa</taxon>
        <taxon>Platyhelminthes</taxon>
        <taxon>Cestoda</taxon>
        <taxon>Eucestoda</taxon>
        <taxon>Diphyllobothriidea</taxon>
        <taxon>Diphyllobothriidae</taxon>
        <taxon>Dibothriocephalus</taxon>
    </lineage>
</organism>
<dbReference type="Proteomes" id="UP000281553">
    <property type="component" value="Unassembled WGS sequence"/>
</dbReference>
<gene>
    <name evidence="1" type="ORF">DILT_LOCUS8839</name>
</gene>
<evidence type="ECO:0000313" key="1">
    <source>
        <dbReference type="EMBL" id="VDN13008.1"/>
    </source>
</evidence>
<dbReference type="OrthoDB" id="10029904at2759"/>
<proteinExistence type="predicted"/>
<dbReference type="EMBL" id="UYRU01055328">
    <property type="protein sequence ID" value="VDN13008.1"/>
    <property type="molecule type" value="Genomic_DNA"/>
</dbReference>
<protein>
    <submittedName>
        <fullName evidence="1">Uncharacterized protein</fullName>
    </submittedName>
</protein>
<keyword evidence="2" id="KW-1185">Reference proteome</keyword>
<evidence type="ECO:0000313" key="2">
    <source>
        <dbReference type="Proteomes" id="UP000281553"/>
    </source>
</evidence>
<dbReference type="AlphaFoldDB" id="A0A3P7LSK8"/>